<accession>A0A7M7H0Y5</accession>
<evidence type="ECO:0000259" key="11">
    <source>
        <dbReference type="Pfam" id="PF05649"/>
    </source>
</evidence>
<proteinExistence type="inferred from homology"/>
<dbReference type="PROSITE" id="PS51885">
    <property type="entry name" value="NEPRILYSIN"/>
    <property type="match status" value="1"/>
</dbReference>
<dbReference type="Gene3D" id="1.10.1380.10">
    <property type="entry name" value="Neutral endopeptidase , domain2"/>
    <property type="match status" value="1"/>
</dbReference>
<evidence type="ECO:0000256" key="6">
    <source>
        <dbReference type="ARBA" id="ARBA00022801"/>
    </source>
</evidence>
<dbReference type="GO" id="GO:0046872">
    <property type="term" value="F:metal ion binding"/>
    <property type="evidence" value="ECO:0007669"/>
    <property type="project" value="UniProtKB-KW"/>
</dbReference>
<protein>
    <submittedName>
        <fullName evidence="12">Uncharacterized protein</fullName>
    </submittedName>
</protein>
<dbReference type="GO" id="GO:0016485">
    <property type="term" value="P:protein processing"/>
    <property type="evidence" value="ECO:0007669"/>
    <property type="project" value="TreeGrafter"/>
</dbReference>
<dbReference type="SMR" id="A0A7M7H0Y5"/>
<organism evidence="12 13">
    <name type="scientific">Nasonia vitripennis</name>
    <name type="common">Parasitic wasp</name>
    <dbReference type="NCBI Taxonomy" id="7425"/>
    <lineage>
        <taxon>Eukaryota</taxon>
        <taxon>Metazoa</taxon>
        <taxon>Ecdysozoa</taxon>
        <taxon>Arthropoda</taxon>
        <taxon>Hexapoda</taxon>
        <taxon>Insecta</taxon>
        <taxon>Pterygota</taxon>
        <taxon>Neoptera</taxon>
        <taxon>Endopterygota</taxon>
        <taxon>Hymenoptera</taxon>
        <taxon>Apocrita</taxon>
        <taxon>Proctotrupomorpha</taxon>
        <taxon>Chalcidoidea</taxon>
        <taxon>Pteromalidae</taxon>
        <taxon>Pteromalinae</taxon>
        <taxon>Nasonia</taxon>
    </lineage>
</organism>
<dbReference type="Proteomes" id="UP000002358">
    <property type="component" value="Unassembled WGS sequence"/>
</dbReference>
<keyword evidence="9" id="KW-0732">Signal</keyword>
<keyword evidence="5" id="KW-0479">Metal-binding</keyword>
<dbReference type="PRINTS" id="PR00786">
    <property type="entry name" value="NEPRILYSIN"/>
</dbReference>
<dbReference type="InterPro" id="IPR018497">
    <property type="entry name" value="Peptidase_M13_C"/>
</dbReference>
<comment type="subcellular location">
    <subcellularLocation>
        <location evidence="2">Cell membrane</location>
        <topology evidence="2">Single-pass type II membrane protein</topology>
    </subcellularLocation>
</comment>
<dbReference type="AlphaFoldDB" id="A0A7M7H0Y5"/>
<dbReference type="InterPro" id="IPR000718">
    <property type="entry name" value="Peptidase_M13"/>
</dbReference>
<keyword evidence="13" id="KW-1185">Reference proteome</keyword>
<keyword evidence="8" id="KW-0482">Metalloprotease</keyword>
<evidence type="ECO:0000313" key="13">
    <source>
        <dbReference type="Proteomes" id="UP000002358"/>
    </source>
</evidence>
<dbReference type="Pfam" id="PF05649">
    <property type="entry name" value="Peptidase_M13_N"/>
    <property type="match status" value="1"/>
</dbReference>
<evidence type="ECO:0000256" key="5">
    <source>
        <dbReference type="ARBA" id="ARBA00022723"/>
    </source>
</evidence>
<dbReference type="InterPro" id="IPR042089">
    <property type="entry name" value="Peptidase_M13_dom_2"/>
</dbReference>
<dbReference type="PANTHER" id="PTHR11733">
    <property type="entry name" value="ZINC METALLOPROTEASE FAMILY M13 NEPRILYSIN-RELATED"/>
    <property type="match status" value="1"/>
</dbReference>
<feature type="domain" description="Peptidase M13 N-terminal" evidence="11">
    <location>
        <begin position="67"/>
        <end position="456"/>
    </location>
</feature>
<dbReference type="PANTHER" id="PTHR11733:SF224">
    <property type="entry name" value="NEPRILYSIN-2"/>
    <property type="match status" value="1"/>
</dbReference>
<dbReference type="Gene3D" id="3.40.390.10">
    <property type="entry name" value="Collagenase (Catalytic Domain)"/>
    <property type="match status" value="1"/>
</dbReference>
<sequence>MGFSMKWCIVLLACATTFQIIGISEGRRLEKNMPTKGKEPSKTICETPTCISAATSILENMDTSVNPCDDFYRFACGSFIKNSYIPDDKSQVDMFKNLDQKLQNQLRSSIEDGIKDTDPRSFKLLQSYFKTCMNKDEINKNGNEEYIRYIKSFGNWPVLAGNSWQEKDFDWLQSIYQFRRNGYSTNYLISLSIEVDMKNNTKRVITLDQTSLGLSQEFLRKGLEDKNVRAYYEYMVEFATLFGADIERAEKELKESLEFETQLAKISLPLEKRRDAEVLYNPMSIQQVQSKYASIPWAKYLNEILKPHTSVAADEVVIVAVPSFLADFEKLIQTTPKRVLANYLLWRVSMDSASFLGDKVQAIQTKYEAVLTGKKEKGERWKTCLSDITSNLYVSASALYVRKYFDNEAKHNAEEMIQNIQQSFKNILRELDWMDEKTKKAALEKVDWIAPYIAYPDEFFDDQKLDDFYKDFEVMDLSYLKTKLNFNLFQKEYSLGQLRKPVDKTDWISHARSAIVNAFYEPNENSIQFPAGILQGVFFDKNKPKYLNYGAIGSVMGHEITHGFDDQGSQFSKDGNLVDWWEKETKEKYLEKAKCIIDQYSNYTAEEVGLNLNGVNTQGENIADNGGMKESYFAYREWEKKNGVEPRLPGLHYTSQQMFWINAANVYCSKFRPEALKSRIITGVHSPGEFRVKGPMSNNPEFAKDFDCPLGSNMNPVKKCTVW</sequence>
<dbReference type="Pfam" id="PF01431">
    <property type="entry name" value="Peptidase_M13"/>
    <property type="match status" value="1"/>
</dbReference>
<dbReference type="InParanoid" id="A0A7M7H0Y5"/>
<dbReference type="KEGG" id="nvi:100114362"/>
<keyword evidence="6" id="KW-0378">Hydrolase</keyword>
<evidence type="ECO:0000256" key="7">
    <source>
        <dbReference type="ARBA" id="ARBA00022833"/>
    </source>
</evidence>
<comment type="cofactor">
    <cofactor evidence="1">
        <name>Zn(2+)</name>
        <dbReference type="ChEBI" id="CHEBI:29105"/>
    </cofactor>
</comment>
<dbReference type="SUPFAM" id="SSF55486">
    <property type="entry name" value="Metalloproteases ('zincins'), catalytic domain"/>
    <property type="match status" value="1"/>
</dbReference>
<evidence type="ECO:0000256" key="2">
    <source>
        <dbReference type="ARBA" id="ARBA00004401"/>
    </source>
</evidence>
<dbReference type="EnsemblMetazoa" id="XM_008204261">
    <property type="protein sequence ID" value="XP_008202483"/>
    <property type="gene ID" value="LOC100114362"/>
</dbReference>
<dbReference type="GO" id="GO:0004222">
    <property type="term" value="F:metalloendopeptidase activity"/>
    <property type="evidence" value="ECO:0007669"/>
    <property type="project" value="InterPro"/>
</dbReference>
<evidence type="ECO:0000256" key="8">
    <source>
        <dbReference type="ARBA" id="ARBA00023049"/>
    </source>
</evidence>
<evidence type="ECO:0000313" key="12">
    <source>
        <dbReference type="EnsemblMetazoa" id="XP_008202483"/>
    </source>
</evidence>
<dbReference type="InterPro" id="IPR024079">
    <property type="entry name" value="MetalloPept_cat_dom_sf"/>
</dbReference>
<evidence type="ECO:0000259" key="10">
    <source>
        <dbReference type="Pfam" id="PF01431"/>
    </source>
</evidence>
<name>A0A7M7H0Y5_NASVI</name>
<keyword evidence="7" id="KW-0862">Zinc</keyword>
<dbReference type="InterPro" id="IPR008753">
    <property type="entry name" value="Peptidase_M13_N"/>
</dbReference>
<evidence type="ECO:0000256" key="3">
    <source>
        <dbReference type="ARBA" id="ARBA00007357"/>
    </source>
</evidence>
<feature type="chain" id="PRO_5029609249" evidence="9">
    <location>
        <begin position="27"/>
        <end position="723"/>
    </location>
</feature>
<dbReference type="GO" id="GO:0005886">
    <property type="term" value="C:plasma membrane"/>
    <property type="evidence" value="ECO:0007669"/>
    <property type="project" value="UniProtKB-SubCell"/>
</dbReference>
<evidence type="ECO:0000256" key="4">
    <source>
        <dbReference type="ARBA" id="ARBA00022670"/>
    </source>
</evidence>
<evidence type="ECO:0000256" key="1">
    <source>
        <dbReference type="ARBA" id="ARBA00001947"/>
    </source>
</evidence>
<dbReference type="CDD" id="cd08662">
    <property type="entry name" value="M13"/>
    <property type="match status" value="1"/>
</dbReference>
<gene>
    <name evidence="12" type="primary">100114362</name>
</gene>
<dbReference type="OrthoDB" id="6475849at2759"/>
<feature type="signal peptide" evidence="9">
    <location>
        <begin position="1"/>
        <end position="26"/>
    </location>
</feature>
<comment type="similarity">
    <text evidence="3">Belongs to the peptidase M13 family.</text>
</comment>
<dbReference type="OMA" id="VSAANIW"/>
<feature type="domain" description="Peptidase M13 C-terminal" evidence="10">
    <location>
        <begin position="517"/>
        <end position="722"/>
    </location>
</feature>
<reference evidence="12" key="1">
    <citation type="submission" date="2021-01" db="UniProtKB">
        <authorList>
            <consortium name="EnsemblMetazoa"/>
        </authorList>
    </citation>
    <scope>IDENTIFICATION</scope>
</reference>
<evidence type="ECO:0000256" key="9">
    <source>
        <dbReference type="SAM" id="SignalP"/>
    </source>
</evidence>
<keyword evidence="4" id="KW-0645">Protease</keyword>